<reference evidence="1 2" key="1">
    <citation type="submission" date="2021-03" db="EMBL/GenBank/DDBJ databases">
        <title>Genomic and phenotypic characterization of Chloracidobacterium isolates provides evidence for multiple species.</title>
        <authorList>
            <person name="Saini M.K."/>
            <person name="Costas A.M.G."/>
            <person name="Tank M."/>
            <person name="Bryant D.A."/>
        </authorList>
    </citation>
    <scope>NUCLEOTIDE SEQUENCE [LARGE SCALE GENOMIC DNA]</scope>
    <source>
        <strain evidence="1 2">BV2-C</strain>
    </source>
</reference>
<accession>A0ABX8BBK3</accession>
<gene>
    <name evidence="1" type="ORF">J8C06_13530</name>
</gene>
<name>A0ABX8BBK3_9BACT</name>
<evidence type="ECO:0000313" key="2">
    <source>
        <dbReference type="Proteomes" id="UP000676506"/>
    </source>
</evidence>
<dbReference type="RefSeq" id="WP_211429958.1">
    <property type="nucleotide sequence ID" value="NZ_CP072649.1"/>
</dbReference>
<dbReference type="EMBL" id="CP072649">
    <property type="protein sequence ID" value="QUW04069.1"/>
    <property type="molecule type" value="Genomic_DNA"/>
</dbReference>
<dbReference type="Pfam" id="PF14559">
    <property type="entry name" value="TPR_19"/>
    <property type="match status" value="1"/>
</dbReference>
<evidence type="ECO:0000313" key="1">
    <source>
        <dbReference type="EMBL" id="QUW04069.1"/>
    </source>
</evidence>
<keyword evidence="2" id="KW-1185">Reference proteome</keyword>
<sequence length="134" mass="14576">MPVLPTPPDHELRIILEAGFLLRDVMRYEAAATVFQGVTALRPDLELPVLGLASVLIRQGELDRAQALCESILERSPESLHARTQQGEILIYRGQRERGEEVLRAVIADGGDSPHAVTAQALLDTVAALTEASE</sequence>
<proteinExistence type="predicted"/>
<dbReference type="SUPFAM" id="SSF48452">
    <property type="entry name" value="TPR-like"/>
    <property type="match status" value="1"/>
</dbReference>
<protein>
    <submittedName>
        <fullName evidence="1">Tetratricopeptide repeat protein</fullName>
    </submittedName>
</protein>
<organism evidence="1 2">
    <name type="scientific">Chloracidobacterium validum</name>
    <dbReference type="NCBI Taxonomy" id="2821543"/>
    <lineage>
        <taxon>Bacteria</taxon>
        <taxon>Pseudomonadati</taxon>
        <taxon>Acidobacteriota</taxon>
        <taxon>Terriglobia</taxon>
        <taxon>Terriglobales</taxon>
        <taxon>Acidobacteriaceae</taxon>
        <taxon>Chloracidobacterium</taxon>
    </lineage>
</organism>
<dbReference type="Proteomes" id="UP000676506">
    <property type="component" value="Chromosome 2"/>
</dbReference>
<dbReference type="InterPro" id="IPR011990">
    <property type="entry name" value="TPR-like_helical_dom_sf"/>
</dbReference>
<dbReference type="Gene3D" id="1.25.40.10">
    <property type="entry name" value="Tetratricopeptide repeat domain"/>
    <property type="match status" value="1"/>
</dbReference>